<dbReference type="PIRSF" id="PIRSF005901">
    <property type="entry name" value="EF-P"/>
    <property type="match status" value="1"/>
</dbReference>
<evidence type="ECO:0000313" key="13">
    <source>
        <dbReference type="EMBL" id="KRM86520.1"/>
    </source>
</evidence>
<gene>
    <name evidence="8" type="primary">efp</name>
    <name evidence="13" type="ORF">FD21_GL001505</name>
</gene>
<dbReference type="Gene3D" id="2.40.50.140">
    <property type="entry name" value="Nucleic acid-binding proteins"/>
    <property type="match status" value="2"/>
</dbReference>
<dbReference type="eggNOG" id="COG0231">
    <property type="taxonomic scope" value="Bacteria"/>
</dbReference>
<dbReference type="SUPFAM" id="SSF50249">
    <property type="entry name" value="Nucleic acid-binding proteins"/>
    <property type="match status" value="2"/>
</dbReference>
<keyword evidence="5 8" id="KW-0251">Elongation factor</keyword>
<sequence length="195" mass="21942">MEKRFLGGSDMISVNEFKNGLTIEVNDELWRVVEFQHVKPGKGSAFVRSKLKNLRTGAVQEKTFRAGEKVEQAQIDNRKMQYLYADGTNYVFMDTTTYEQLELPQERIKDELNYLKENMVVNIIMHENETLGIDLPNTVDLKVAETEPGIKGDTASGGSKPAKMETGLIVQVPFFVNEGDVLTINTQDGSYVSRA</sequence>
<dbReference type="InterPro" id="IPR014722">
    <property type="entry name" value="Rib_uL2_dom2"/>
</dbReference>
<organism evidence="13 14">
    <name type="scientific">Liquorilactobacillus vini DSM 20605</name>
    <dbReference type="NCBI Taxonomy" id="1133569"/>
    <lineage>
        <taxon>Bacteria</taxon>
        <taxon>Bacillati</taxon>
        <taxon>Bacillota</taxon>
        <taxon>Bacilli</taxon>
        <taxon>Lactobacillales</taxon>
        <taxon>Lactobacillaceae</taxon>
        <taxon>Liquorilactobacillus</taxon>
    </lineage>
</organism>
<dbReference type="SUPFAM" id="SSF50104">
    <property type="entry name" value="Translation proteins SH3-like domain"/>
    <property type="match status" value="1"/>
</dbReference>
<evidence type="ECO:0000256" key="6">
    <source>
        <dbReference type="ARBA" id="ARBA00022917"/>
    </source>
</evidence>
<dbReference type="Pfam" id="PF08207">
    <property type="entry name" value="EFP_N"/>
    <property type="match status" value="1"/>
</dbReference>
<comment type="subcellular location">
    <subcellularLocation>
        <location evidence="1 8">Cytoplasm</location>
    </subcellularLocation>
</comment>
<comment type="caution">
    <text evidence="13">The sequence shown here is derived from an EMBL/GenBank/DDBJ whole genome shotgun (WGS) entry which is preliminary data.</text>
</comment>
<dbReference type="PANTHER" id="PTHR30053">
    <property type="entry name" value="ELONGATION FACTOR P"/>
    <property type="match status" value="1"/>
</dbReference>
<dbReference type="NCBIfam" id="TIGR00038">
    <property type="entry name" value="efp"/>
    <property type="match status" value="1"/>
</dbReference>
<evidence type="ECO:0000256" key="5">
    <source>
        <dbReference type="ARBA" id="ARBA00022768"/>
    </source>
</evidence>
<dbReference type="InterPro" id="IPR008991">
    <property type="entry name" value="Translation_prot_SH3-like_sf"/>
</dbReference>
<evidence type="ECO:0000256" key="9">
    <source>
        <dbReference type="NCBIfam" id="TIGR00038"/>
    </source>
</evidence>
<dbReference type="STRING" id="1133569.FD21_GL001505"/>
<dbReference type="InterPro" id="IPR020599">
    <property type="entry name" value="Transl_elong_fac_P/YeiP"/>
</dbReference>
<comment type="similarity">
    <text evidence="3 8 10">Belongs to the elongation factor P family.</text>
</comment>
<dbReference type="Proteomes" id="UP000051576">
    <property type="component" value="Unassembled WGS sequence"/>
</dbReference>
<feature type="domain" description="Elongation factor P C-terminal" evidence="11">
    <location>
        <begin position="139"/>
        <end position="194"/>
    </location>
</feature>
<dbReference type="Pfam" id="PF09285">
    <property type="entry name" value="Elong-fact-P_C"/>
    <property type="match status" value="1"/>
</dbReference>
<comment type="function">
    <text evidence="7 8">Involved in peptide bond synthesis. Stimulates efficient translation and peptide-bond synthesis on native or reconstituted 70S ribosomes in vitro. Probably functions indirectly by altering the affinity of the ribosome for aminoacyl-tRNA, thus increasing their reactivity as acceptors for peptidyl transferase.</text>
</comment>
<dbReference type="PROSITE" id="PS01275">
    <property type="entry name" value="EFP"/>
    <property type="match status" value="1"/>
</dbReference>
<dbReference type="InterPro" id="IPR013852">
    <property type="entry name" value="Transl_elong_P/YeiP_CS"/>
</dbReference>
<dbReference type="InterPro" id="IPR012340">
    <property type="entry name" value="NA-bd_OB-fold"/>
</dbReference>
<reference evidence="13 14" key="1">
    <citation type="journal article" date="2015" name="Genome Announc.">
        <title>Expanding the biotechnology potential of lactobacilli through comparative genomics of 213 strains and associated genera.</title>
        <authorList>
            <person name="Sun Z."/>
            <person name="Harris H.M."/>
            <person name="McCann A."/>
            <person name="Guo C."/>
            <person name="Argimon S."/>
            <person name="Zhang W."/>
            <person name="Yang X."/>
            <person name="Jeffery I.B."/>
            <person name="Cooney J.C."/>
            <person name="Kagawa T.F."/>
            <person name="Liu W."/>
            <person name="Song Y."/>
            <person name="Salvetti E."/>
            <person name="Wrobel A."/>
            <person name="Rasinkangas P."/>
            <person name="Parkhill J."/>
            <person name="Rea M.C."/>
            <person name="O'Sullivan O."/>
            <person name="Ritari J."/>
            <person name="Douillard F.P."/>
            <person name="Paul Ross R."/>
            <person name="Yang R."/>
            <person name="Briner A.E."/>
            <person name="Felis G.E."/>
            <person name="de Vos W.M."/>
            <person name="Barrangou R."/>
            <person name="Klaenhammer T.R."/>
            <person name="Caufield P.W."/>
            <person name="Cui Y."/>
            <person name="Zhang H."/>
            <person name="O'Toole P.W."/>
        </authorList>
    </citation>
    <scope>NUCLEOTIDE SEQUENCE [LARGE SCALE GENOMIC DNA]</scope>
    <source>
        <strain evidence="13 14">DSM 20605</strain>
    </source>
</reference>
<evidence type="ECO:0000256" key="7">
    <source>
        <dbReference type="ARBA" id="ARBA00025469"/>
    </source>
</evidence>
<dbReference type="PATRIC" id="fig|1133569.4.peg.1649"/>
<proteinExistence type="inferred from homology"/>
<dbReference type="Pfam" id="PF01132">
    <property type="entry name" value="EFP"/>
    <property type="match status" value="1"/>
</dbReference>
<dbReference type="CDD" id="cd05794">
    <property type="entry name" value="S1_EF-P_repeat_2"/>
    <property type="match status" value="1"/>
</dbReference>
<dbReference type="FunFam" id="2.40.50.140:FF:000009">
    <property type="entry name" value="Elongation factor P"/>
    <property type="match status" value="1"/>
</dbReference>
<protein>
    <recommendedName>
        <fullName evidence="8 9">Elongation factor P</fullName>
        <shortName evidence="8">EF-P</shortName>
    </recommendedName>
</protein>
<dbReference type="InterPro" id="IPR001059">
    <property type="entry name" value="Transl_elong_P/YeiP_cen"/>
</dbReference>
<accession>A0A0R2C4H9</accession>
<dbReference type="InterPro" id="IPR015365">
    <property type="entry name" value="Elong-fact-P_C"/>
</dbReference>
<evidence type="ECO:0000259" key="11">
    <source>
        <dbReference type="SMART" id="SM00841"/>
    </source>
</evidence>
<evidence type="ECO:0000259" key="12">
    <source>
        <dbReference type="SMART" id="SM01185"/>
    </source>
</evidence>
<evidence type="ECO:0000256" key="4">
    <source>
        <dbReference type="ARBA" id="ARBA00022490"/>
    </source>
</evidence>
<dbReference type="Gene3D" id="2.30.30.30">
    <property type="match status" value="1"/>
</dbReference>
<dbReference type="FunFam" id="2.40.50.140:FF:000004">
    <property type="entry name" value="Elongation factor P"/>
    <property type="match status" value="1"/>
</dbReference>
<keyword evidence="4 8" id="KW-0963">Cytoplasm</keyword>
<dbReference type="PANTHER" id="PTHR30053:SF12">
    <property type="entry name" value="ELONGATION FACTOR P (EF-P) FAMILY PROTEIN"/>
    <property type="match status" value="1"/>
</dbReference>
<dbReference type="UniPathway" id="UPA00345"/>
<evidence type="ECO:0000256" key="10">
    <source>
        <dbReference type="RuleBase" id="RU004389"/>
    </source>
</evidence>
<keyword evidence="6 8" id="KW-0648">Protein biosynthesis</keyword>
<dbReference type="InterPro" id="IPR011768">
    <property type="entry name" value="Transl_elongation_fac_P"/>
</dbReference>
<dbReference type="FunFam" id="2.30.30.30:FF:000003">
    <property type="entry name" value="Elongation factor P"/>
    <property type="match status" value="1"/>
</dbReference>
<dbReference type="HAMAP" id="MF_00141">
    <property type="entry name" value="EF_P"/>
    <property type="match status" value="1"/>
</dbReference>
<feature type="domain" description="Translation elongation factor P/YeiP central" evidence="12">
    <location>
        <begin position="77"/>
        <end position="131"/>
    </location>
</feature>
<evidence type="ECO:0000313" key="14">
    <source>
        <dbReference type="Proteomes" id="UP000051576"/>
    </source>
</evidence>
<keyword evidence="14" id="KW-1185">Reference proteome</keyword>
<comment type="pathway">
    <text evidence="2 8">Protein biosynthesis; polypeptide chain elongation.</text>
</comment>
<dbReference type="SMART" id="SM00841">
    <property type="entry name" value="Elong-fact-P_C"/>
    <property type="match status" value="1"/>
</dbReference>
<evidence type="ECO:0000256" key="8">
    <source>
        <dbReference type="HAMAP-Rule" id="MF_00141"/>
    </source>
</evidence>
<dbReference type="GO" id="GO:0005829">
    <property type="term" value="C:cytosol"/>
    <property type="evidence" value="ECO:0007669"/>
    <property type="project" value="UniProtKB-ARBA"/>
</dbReference>
<evidence type="ECO:0000256" key="2">
    <source>
        <dbReference type="ARBA" id="ARBA00004815"/>
    </source>
</evidence>
<dbReference type="CDD" id="cd04470">
    <property type="entry name" value="S1_EF-P_repeat_1"/>
    <property type="match status" value="1"/>
</dbReference>
<dbReference type="SMART" id="SM01185">
    <property type="entry name" value="EFP"/>
    <property type="match status" value="1"/>
</dbReference>
<name>A0A0R2C4H9_9LACO</name>
<dbReference type="EMBL" id="AYYX01000046">
    <property type="protein sequence ID" value="KRM86520.1"/>
    <property type="molecule type" value="Genomic_DNA"/>
</dbReference>
<evidence type="ECO:0000256" key="3">
    <source>
        <dbReference type="ARBA" id="ARBA00009479"/>
    </source>
</evidence>
<dbReference type="GO" id="GO:0003746">
    <property type="term" value="F:translation elongation factor activity"/>
    <property type="evidence" value="ECO:0007669"/>
    <property type="project" value="UniProtKB-UniRule"/>
</dbReference>
<dbReference type="AlphaFoldDB" id="A0A0R2C4H9"/>
<dbReference type="GO" id="GO:0043043">
    <property type="term" value="P:peptide biosynthetic process"/>
    <property type="evidence" value="ECO:0007669"/>
    <property type="project" value="InterPro"/>
</dbReference>
<dbReference type="NCBIfam" id="NF001810">
    <property type="entry name" value="PRK00529.1"/>
    <property type="match status" value="1"/>
</dbReference>
<dbReference type="InterPro" id="IPR013185">
    <property type="entry name" value="Transl_elong_KOW-like"/>
</dbReference>
<evidence type="ECO:0000256" key="1">
    <source>
        <dbReference type="ARBA" id="ARBA00004496"/>
    </source>
</evidence>